<dbReference type="PANTHER" id="PTHR46160:SF9">
    <property type="entry name" value="PROTEIN PRY2-RELATED"/>
    <property type="match status" value="1"/>
</dbReference>
<dbReference type="InterPro" id="IPR025615">
    <property type="entry name" value="TILa_dom"/>
</dbReference>
<dbReference type="SUPFAM" id="SSF49899">
    <property type="entry name" value="Concanavalin A-like lectins/glucanases"/>
    <property type="match status" value="3"/>
</dbReference>
<dbReference type="Gene3D" id="2.60.120.200">
    <property type="match status" value="3"/>
</dbReference>
<dbReference type="InterPro" id="IPR002919">
    <property type="entry name" value="TIL_dom"/>
</dbReference>
<feature type="region of interest" description="Disordered" evidence="6">
    <location>
        <begin position="1441"/>
        <end position="1675"/>
    </location>
</feature>
<dbReference type="Pfam" id="PF00629">
    <property type="entry name" value="MAM"/>
    <property type="match status" value="3"/>
</dbReference>
<dbReference type="InterPro" id="IPR036084">
    <property type="entry name" value="Ser_inhib-like_sf"/>
</dbReference>
<accession>A0A5A9PCU3</accession>
<keyword evidence="3" id="KW-0472">Membrane</keyword>
<dbReference type="PROSITE" id="PS50060">
    <property type="entry name" value="MAM_2"/>
    <property type="match status" value="3"/>
</dbReference>
<evidence type="ECO:0000256" key="6">
    <source>
        <dbReference type="SAM" id="MobiDB-lite"/>
    </source>
</evidence>
<evidence type="ECO:0000256" key="5">
    <source>
        <dbReference type="ARBA" id="ARBA00023180"/>
    </source>
</evidence>
<dbReference type="InterPro" id="IPR000998">
    <property type="entry name" value="MAM_dom"/>
</dbReference>
<evidence type="ECO:0000256" key="4">
    <source>
        <dbReference type="ARBA" id="ARBA00023157"/>
    </source>
</evidence>
<feature type="domain" description="VWFD" evidence="8">
    <location>
        <begin position="564"/>
        <end position="742"/>
    </location>
</feature>
<dbReference type="InterPro" id="IPR058913">
    <property type="entry name" value="Integrase_dom_put"/>
</dbReference>
<evidence type="ECO:0000259" key="7">
    <source>
        <dbReference type="PROSITE" id="PS50060"/>
    </source>
</evidence>
<feature type="domain" description="VWFD" evidence="8">
    <location>
        <begin position="947"/>
        <end position="1121"/>
    </location>
</feature>
<dbReference type="SMART" id="SM00832">
    <property type="entry name" value="C8"/>
    <property type="match status" value="2"/>
</dbReference>
<dbReference type="Pfam" id="PF01826">
    <property type="entry name" value="TIL"/>
    <property type="match status" value="2"/>
</dbReference>
<dbReference type="Pfam" id="PF08742">
    <property type="entry name" value="C8"/>
    <property type="match status" value="1"/>
</dbReference>
<evidence type="ECO:0000256" key="2">
    <source>
        <dbReference type="ARBA" id="ARBA00022729"/>
    </source>
</evidence>
<dbReference type="CDD" id="cd06263">
    <property type="entry name" value="MAM"/>
    <property type="match status" value="2"/>
</dbReference>
<gene>
    <name evidence="9" type="ORF">E1301_Tti014596</name>
</gene>
<dbReference type="SUPFAM" id="SSF57567">
    <property type="entry name" value="Serine protease inhibitors"/>
    <property type="match status" value="2"/>
</dbReference>
<dbReference type="Proteomes" id="UP000324632">
    <property type="component" value="Chromosome 7"/>
</dbReference>
<dbReference type="CDD" id="cd19941">
    <property type="entry name" value="TIL"/>
    <property type="match status" value="2"/>
</dbReference>
<protein>
    <submittedName>
        <fullName evidence="9">Zonadhesin</fullName>
    </submittedName>
</protein>
<sequence>MRREGTARQTNPHVYYAEYAGYKLHMDQNEKLVDFGVTEMVAYDDFSGKIVGFSVMPIKNNLIIYDEVYREICLTHGLYDQLRVVHGREFYLCLYQQDNLQDFRTNVNSPPFIQSQSKQNHAAERKWVEINSRINYPIKHTLCSLVNNGFLDIDDPLWKHCVSSVASKCCMVGLESLISSWNAHTIPSKGIPDALFAAHLRTSLIPFQFFPPAVDIAADYIRNGGTLTYPTPFGRDPLDGHGDLQLFHRDVVCERRKRTLNRSLSFQICCIKRVLNGSVVDQLLYKRVLNGPVADQVLYKRVLNGSVADQQLYKRVLNGSVAEQLLYKRVLNGSVADQLLYKRVLNGSAPDPPSLSVLDPLRCASGLHSGKVPLALPDRRSNDDYITKCDFGSNPATLCDWTSEGLGKETDENPQDIHPVSSSDAFRLKSGFLHIKDDSCLEIWYHKPSQTNSELKVFLAEDTLQTLLWSSETARNGDWRQVYIPLKSHSDNNNSVQVIFELSQGLRIDDLTAFDRVGIRKGQCGAQCQPGAEFWTSKTTHCTCNDEQLTCSHTPWSKVDFTFGTCHVSSDSHHTSFDGLNFLLDNPCTYVLSRVCDKSGFLPEFSVEVSNVKKGDSSVSSVHQVTVNTQGLRVAMLQKERRRVMVNGIWRNVPLHLKENAIVIDTEGNALVLHTDFNMSVSYMRSGAVQVVLPNHYSQKVCGICGNFNQLMTDDFNLPEGLQQAYVLDTGKSWESHDVMCEEPIIPRVCTETEELEYSSDLYCGVLTSRQGPFAKCSMFLGGESFIQNCKLQMCTAHGDPEVLCQTLQTFSETCSDAGITVPAWRNSTFCPLVCGTNSHYNACVSGCQETCSSLDAAGTCGICEERCECDDGFLLSGGTCVLEEDCGCWVNEQHYGIRETFMEGDCDTMCECQGHGKIHCSPVSCLAGEVCMVQDGIKGCFPSSPVTCSVYGDPHYITFDGKAYSFWGTCNYTIVKTCGPADTQFTLTARNEGRENPTSSSLNSVALDMEGFHLTIRKNKLVYVNGALVNLPADFGFVHLSHSGSYAQVDTDFGVRLLFDGSSRLFVQVDERYRGMLCGLCGTYSGSQFDDFFTPDGNNVADPHEFASSWNTDDNYWLCSNGSPDPPVCDSDLENAAYTECSALFGDVFTECHWFVPPQIYVTSCITDYCTYQGDTSQLCTSFEDYVSAYGFYMYIEGDSVLHGDSARMMTPVCYIFEKQCLSFWYHMYGPANVMALNLYLFENNRPVKLWSKANNQGNRWFQAKVEIKPQAAFQIIVEGIRGSDPRSDVAIDDVVIRYGECKVCGLNCDFESDICSWTQLLTDVFDWTRHKGSTPTLKTGPSSDHTTGSGYYIYIEGDSATHGDTARLLSAECTDIQPQCLQFWYHMHGDSSTMGLSVYQLEGNLAQECILQPDPSKLHLHLLKLRPDPPKPQLNLFKLRPDPFKPQLNPFKPQPDPSKAQLNPFKLRPDPSKPLLNLFTQLPDPFKPQLNQFKHRPDQSKPQLNPFKLQPDPSKAQLNPFKLRPDPSKPQLNPFKLRPDPSKAQLNQFKLRPDPSKAQLNPFKLRPDPSKPQLNPFKLRPDPSKAQLNQFKLRPDPSKAQLNQFKLRPDPSKAQLNPFKLRPDPSKPQLNPFKLRPDPSKPQLNPFKLQQDPSKAQLNPFKLRPDPSKPQLNPFKLLPDPSKPQLNPFELRPDPSKPHLNLFKLRPDLFIPQMNLSTLQLTLFKLQHQPTCSHLHGPLNCNTEEPCVQGCVCDDGFVLKQRTCVPISECGCKDSHGNIHSFGEIWYGSHCSQRCECEDDGEIECEDYECDGNEICHVTEQGQHMCQKAEFSKCTIDDDPEYRTFDKMKHKFKGKDSYILVQTTNLPSNIPDVYVVTVNKKVKDKSSEEDSSEEDDDDGRLRAIRIRVYNHTMEFKKGRKIMVDGLSVRAPISPSGGIKIWDRSSRVFLKTDFGLFVEFDGKHKAEITLSHVYKIKIGGLCGNFDAVGKNDMMKPNGEQARNVKEFGESWRVTDRRRKYFNLPEKDMSRFFASSKAVTQLSPMDEKIAVISVIKRSCDVHQSNCCSGVPCQLAG</sequence>
<evidence type="ECO:0000256" key="1">
    <source>
        <dbReference type="ARBA" id="ARBA00004370"/>
    </source>
</evidence>
<keyword evidence="10" id="KW-1185">Reference proteome</keyword>
<evidence type="ECO:0000313" key="9">
    <source>
        <dbReference type="EMBL" id="KAA0718676.1"/>
    </source>
</evidence>
<dbReference type="PANTHER" id="PTHR46160">
    <property type="entry name" value="ALPHA-TECTORIN-RELATED"/>
    <property type="match status" value="1"/>
</dbReference>
<dbReference type="Pfam" id="PF24764">
    <property type="entry name" value="rva_4"/>
    <property type="match status" value="1"/>
</dbReference>
<feature type="domain" description="MAM" evidence="7">
    <location>
        <begin position="440"/>
        <end position="526"/>
    </location>
</feature>
<dbReference type="EMBL" id="SOYY01000007">
    <property type="protein sequence ID" value="KAA0718676.1"/>
    <property type="molecule type" value="Genomic_DNA"/>
</dbReference>
<keyword evidence="5" id="KW-0325">Glycoprotein</keyword>
<proteinExistence type="predicted"/>
<reference evidence="9 10" key="1">
    <citation type="journal article" date="2019" name="Mol. Ecol. Resour.">
        <title>Chromosome-level genome assembly of Triplophysa tibetana, a fish adapted to the harsh high-altitude environment of the Tibetan Plateau.</title>
        <authorList>
            <person name="Yang X."/>
            <person name="Liu H."/>
            <person name="Ma Z."/>
            <person name="Zou Y."/>
            <person name="Zou M."/>
            <person name="Mao Y."/>
            <person name="Li X."/>
            <person name="Wang H."/>
            <person name="Chen T."/>
            <person name="Wang W."/>
            <person name="Yang R."/>
        </authorList>
    </citation>
    <scope>NUCLEOTIDE SEQUENCE [LARGE SCALE GENOMIC DNA]</scope>
    <source>
        <strain evidence="9">TTIB1903HZAU</strain>
        <tissue evidence="9">Muscle</tissue>
    </source>
</reference>
<dbReference type="InterPro" id="IPR014853">
    <property type="entry name" value="VWF/SSPO/ZAN-like_Cys-rich_dom"/>
</dbReference>
<dbReference type="GO" id="GO:0016020">
    <property type="term" value="C:membrane"/>
    <property type="evidence" value="ECO:0007669"/>
    <property type="project" value="UniProtKB-SubCell"/>
</dbReference>
<name>A0A5A9PCU3_9TELE</name>
<evidence type="ECO:0000256" key="3">
    <source>
        <dbReference type="ARBA" id="ARBA00023136"/>
    </source>
</evidence>
<keyword evidence="2" id="KW-0732">Signal</keyword>
<dbReference type="Gene3D" id="2.10.25.10">
    <property type="entry name" value="Laminin"/>
    <property type="match status" value="2"/>
</dbReference>
<organism evidence="9 10">
    <name type="scientific">Triplophysa tibetana</name>
    <dbReference type="NCBI Taxonomy" id="1572043"/>
    <lineage>
        <taxon>Eukaryota</taxon>
        <taxon>Metazoa</taxon>
        <taxon>Chordata</taxon>
        <taxon>Craniata</taxon>
        <taxon>Vertebrata</taxon>
        <taxon>Euteleostomi</taxon>
        <taxon>Actinopterygii</taxon>
        <taxon>Neopterygii</taxon>
        <taxon>Teleostei</taxon>
        <taxon>Ostariophysi</taxon>
        <taxon>Cypriniformes</taxon>
        <taxon>Nemacheilidae</taxon>
        <taxon>Triplophysa</taxon>
    </lineage>
</organism>
<dbReference type="InterPro" id="IPR013320">
    <property type="entry name" value="ConA-like_dom_sf"/>
</dbReference>
<feature type="domain" description="VWFD" evidence="8">
    <location>
        <begin position="1834"/>
        <end position="2020"/>
    </location>
</feature>
<dbReference type="SMART" id="SM00137">
    <property type="entry name" value="MAM"/>
    <property type="match status" value="2"/>
</dbReference>
<evidence type="ECO:0000313" key="10">
    <source>
        <dbReference type="Proteomes" id="UP000324632"/>
    </source>
</evidence>
<dbReference type="InterPro" id="IPR001846">
    <property type="entry name" value="VWF_type-D"/>
</dbReference>
<dbReference type="Pfam" id="PF00094">
    <property type="entry name" value="VWD"/>
    <property type="match status" value="3"/>
</dbReference>
<comment type="caution">
    <text evidence="9">The sequence shown here is derived from an EMBL/GenBank/DDBJ whole genome shotgun (WGS) entry which is preliminary data.</text>
</comment>
<keyword evidence="4" id="KW-1015">Disulfide bond</keyword>
<dbReference type="SMART" id="SM00216">
    <property type="entry name" value="VWD"/>
    <property type="match status" value="3"/>
</dbReference>
<evidence type="ECO:0000259" key="8">
    <source>
        <dbReference type="PROSITE" id="PS51233"/>
    </source>
</evidence>
<comment type="subcellular location">
    <subcellularLocation>
        <location evidence="1">Membrane</location>
    </subcellularLocation>
</comment>
<feature type="domain" description="MAM" evidence="7">
    <location>
        <begin position="1128"/>
        <end position="1305"/>
    </location>
</feature>
<dbReference type="InterPro" id="IPR052749">
    <property type="entry name" value="Alpha-tectorin"/>
</dbReference>
<dbReference type="PROSITE" id="PS51233">
    <property type="entry name" value="VWFD"/>
    <property type="match status" value="3"/>
</dbReference>
<dbReference type="Pfam" id="PF12714">
    <property type="entry name" value="TILa"/>
    <property type="match status" value="2"/>
</dbReference>
<feature type="domain" description="MAM" evidence="7">
    <location>
        <begin position="1308"/>
        <end position="1401"/>
    </location>
</feature>